<evidence type="ECO:0000313" key="2">
    <source>
        <dbReference type="Proteomes" id="UP000434850"/>
    </source>
</evidence>
<accession>A0A6I4IQJ7</accession>
<reference evidence="1 2" key="1">
    <citation type="submission" date="2019-12" db="EMBL/GenBank/DDBJ databases">
        <title>Mucilaginibacter sp. HME9299 genome sequencing and assembly.</title>
        <authorList>
            <person name="Kang H."/>
            <person name="Kim H."/>
            <person name="Joh K."/>
        </authorList>
    </citation>
    <scope>NUCLEOTIDE SEQUENCE [LARGE SCALE GENOMIC DNA]</scope>
    <source>
        <strain evidence="1 2">HME9299</strain>
    </source>
</reference>
<sequence length="134" mass="15816">MAKIIATYYIMRLVLLAAVFFKWCVLDVSAQEIRANTPREKKILTLIANLPEVQQRAKQIREKSGGKTEITLMISAQPELYIPYYQVNVNDNAPTYLNYYQFAVDPKTFEIFYYDAKINRQYNLAEWRKQRKGH</sequence>
<comment type="caution">
    <text evidence="1">The sequence shown here is derived from an EMBL/GenBank/DDBJ whole genome shotgun (WGS) entry which is preliminary data.</text>
</comment>
<evidence type="ECO:0000313" key="1">
    <source>
        <dbReference type="EMBL" id="MVN91264.1"/>
    </source>
</evidence>
<gene>
    <name evidence="1" type="ORF">GO816_09035</name>
</gene>
<dbReference type="RefSeq" id="WP_157541434.1">
    <property type="nucleotide sequence ID" value="NZ_WQLA01000003.1"/>
</dbReference>
<organism evidence="1 2">
    <name type="scientific">Mucilaginibacter aquatilis</name>
    <dbReference type="NCBI Taxonomy" id="1517760"/>
    <lineage>
        <taxon>Bacteria</taxon>
        <taxon>Pseudomonadati</taxon>
        <taxon>Bacteroidota</taxon>
        <taxon>Sphingobacteriia</taxon>
        <taxon>Sphingobacteriales</taxon>
        <taxon>Sphingobacteriaceae</taxon>
        <taxon>Mucilaginibacter</taxon>
    </lineage>
</organism>
<keyword evidence="2" id="KW-1185">Reference proteome</keyword>
<protein>
    <submittedName>
        <fullName evidence="1">Uncharacterized protein</fullName>
    </submittedName>
</protein>
<proteinExistence type="predicted"/>
<name>A0A6I4IQJ7_9SPHI</name>
<dbReference type="OrthoDB" id="798628at2"/>
<dbReference type="AlphaFoldDB" id="A0A6I4IQJ7"/>
<dbReference type="Proteomes" id="UP000434850">
    <property type="component" value="Unassembled WGS sequence"/>
</dbReference>
<dbReference type="EMBL" id="WQLA01000003">
    <property type="protein sequence ID" value="MVN91264.1"/>
    <property type="molecule type" value="Genomic_DNA"/>
</dbReference>